<evidence type="ECO:0000256" key="9">
    <source>
        <dbReference type="ARBA" id="ARBA00022982"/>
    </source>
</evidence>
<accession>A0ABQ2DN78</accession>
<sequence>MKTTFCTNKEEGPSVSSQYRTGSRGSAKAKVIALVGAGALLLTGCTAEAKRGWLPNVERDTTNHTGAIQDLWVHSWIAVIIIGVMTWGLMLWCVVAYRRRKTDTGYPRQLSYNLPLEIFYTAIPLVLVLVFFSFNNTIEKSIKAPVDSEVVIDVRAKQWSWDFNYNYEGQKKYFAGEQAHLNTDGSAGVEETLPTLYLPAGKSVTLELNSRDVIHSFWVPAFLQKLDMIPGKTNYIYLTPQVEGTFAGKCAELCGEYHSEMLFNVKVVNDAEFKAQLAKMEDGQLGEEYDRQPNKVNSVVVEHGKEEGGK</sequence>
<evidence type="ECO:0000256" key="8">
    <source>
        <dbReference type="ARBA" id="ARBA00022967"/>
    </source>
</evidence>
<dbReference type="InterPro" id="IPR045187">
    <property type="entry name" value="CcO_II"/>
</dbReference>
<comment type="function">
    <text evidence="13">Subunits I and II form the functional core of the enzyme complex. Electrons originating in cytochrome c are transferred via heme a and Cu(A) to the binuclear center formed by heme a3 and Cu(B).</text>
</comment>
<feature type="transmembrane region" description="Helical" evidence="17">
    <location>
        <begin position="118"/>
        <end position="134"/>
    </location>
</feature>
<dbReference type="Gene3D" id="2.60.40.420">
    <property type="entry name" value="Cupredoxins - blue copper proteins"/>
    <property type="match status" value="1"/>
</dbReference>
<keyword evidence="8" id="KW-1278">Translocase</keyword>
<dbReference type="SUPFAM" id="SSF49503">
    <property type="entry name" value="Cupredoxins"/>
    <property type="match status" value="1"/>
</dbReference>
<dbReference type="EC" id="7.1.1.9" evidence="3"/>
<evidence type="ECO:0000256" key="1">
    <source>
        <dbReference type="ARBA" id="ARBA00004141"/>
    </source>
</evidence>
<keyword evidence="11" id="KW-0186">Copper</keyword>
<dbReference type="NCBIfam" id="TIGR02866">
    <property type="entry name" value="CoxB"/>
    <property type="match status" value="1"/>
</dbReference>
<evidence type="ECO:0000256" key="14">
    <source>
        <dbReference type="ARBA" id="ARBA00031399"/>
    </source>
</evidence>
<keyword evidence="6 17" id="KW-0812">Transmembrane</keyword>
<comment type="caution">
    <text evidence="19">The sequence shown here is derived from an EMBL/GenBank/DDBJ whole genome shotgun (WGS) entry which is preliminary data.</text>
</comment>
<keyword evidence="12 17" id="KW-0472">Membrane</keyword>
<evidence type="ECO:0000256" key="4">
    <source>
        <dbReference type="ARBA" id="ARBA00022448"/>
    </source>
</evidence>
<dbReference type="InterPro" id="IPR036257">
    <property type="entry name" value="Cyt_c_oxidase_su2_TM_sf"/>
</dbReference>
<protein>
    <recommendedName>
        <fullName evidence="3">cytochrome-c oxidase</fullName>
        <ecNumber evidence="3">7.1.1.9</ecNumber>
    </recommendedName>
    <alternativeName>
        <fullName evidence="14">Cytochrome aa3 subunit 2</fullName>
    </alternativeName>
</protein>
<evidence type="ECO:0000256" key="5">
    <source>
        <dbReference type="ARBA" id="ARBA00022660"/>
    </source>
</evidence>
<evidence type="ECO:0000313" key="20">
    <source>
        <dbReference type="Proteomes" id="UP000606115"/>
    </source>
</evidence>
<dbReference type="Gene3D" id="1.10.287.90">
    <property type="match status" value="1"/>
</dbReference>
<dbReference type="SUPFAM" id="SSF81464">
    <property type="entry name" value="Cytochrome c oxidase subunit II-like, transmembrane region"/>
    <property type="match status" value="1"/>
</dbReference>
<reference evidence="20" key="1">
    <citation type="journal article" date="2019" name="Int. J. Syst. Evol. Microbiol.">
        <title>The Global Catalogue of Microorganisms (GCM) 10K type strain sequencing project: providing services to taxonomists for standard genome sequencing and annotation.</title>
        <authorList>
            <consortium name="The Broad Institute Genomics Platform"/>
            <consortium name="The Broad Institute Genome Sequencing Center for Infectious Disease"/>
            <person name="Wu L."/>
            <person name="Ma J."/>
        </authorList>
    </citation>
    <scope>NUCLEOTIDE SEQUENCE [LARGE SCALE GENOMIC DNA]</scope>
    <source>
        <strain evidence="20">CGMCC 1.3685</strain>
    </source>
</reference>
<organism evidence="19 20">
    <name type="scientific">Glutamicibacter ardleyensis</name>
    <dbReference type="NCBI Taxonomy" id="225894"/>
    <lineage>
        <taxon>Bacteria</taxon>
        <taxon>Bacillati</taxon>
        <taxon>Actinomycetota</taxon>
        <taxon>Actinomycetes</taxon>
        <taxon>Micrococcales</taxon>
        <taxon>Micrococcaceae</taxon>
        <taxon>Glutamicibacter</taxon>
    </lineage>
</organism>
<evidence type="ECO:0000256" key="6">
    <source>
        <dbReference type="ARBA" id="ARBA00022692"/>
    </source>
</evidence>
<dbReference type="CDD" id="cd13919">
    <property type="entry name" value="CuRO_HCO_II_like_5"/>
    <property type="match status" value="1"/>
</dbReference>
<dbReference type="PANTHER" id="PTHR22888">
    <property type="entry name" value="CYTOCHROME C OXIDASE, SUBUNIT II"/>
    <property type="match status" value="1"/>
</dbReference>
<dbReference type="PANTHER" id="PTHR22888:SF9">
    <property type="entry name" value="CYTOCHROME C OXIDASE SUBUNIT 2"/>
    <property type="match status" value="1"/>
</dbReference>
<keyword evidence="4" id="KW-0813">Transport</keyword>
<feature type="region of interest" description="Disordered" evidence="16">
    <location>
        <begin position="285"/>
        <end position="310"/>
    </location>
</feature>
<keyword evidence="10 17" id="KW-1133">Transmembrane helix</keyword>
<evidence type="ECO:0000313" key="19">
    <source>
        <dbReference type="EMBL" id="GGJ64872.1"/>
    </source>
</evidence>
<feature type="transmembrane region" description="Helical" evidence="17">
    <location>
        <begin position="71"/>
        <end position="97"/>
    </location>
</feature>
<dbReference type="InterPro" id="IPR001505">
    <property type="entry name" value="Copper_CuA"/>
</dbReference>
<keyword evidence="20" id="KW-1185">Reference proteome</keyword>
<evidence type="ECO:0000256" key="2">
    <source>
        <dbReference type="ARBA" id="ARBA00007866"/>
    </source>
</evidence>
<dbReference type="PRINTS" id="PR01166">
    <property type="entry name" value="CYCOXIDASEII"/>
</dbReference>
<evidence type="ECO:0000256" key="17">
    <source>
        <dbReference type="SAM" id="Phobius"/>
    </source>
</evidence>
<evidence type="ECO:0000256" key="11">
    <source>
        <dbReference type="ARBA" id="ARBA00023008"/>
    </source>
</evidence>
<dbReference type="InterPro" id="IPR002429">
    <property type="entry name" value="CcO_II-like_C"/>
</dbReference>
<dbReference type="PROSITE" id="PS00078">
    <property type="entry name" value="COX2"/>
    <property type="match status" value="1"/>
</dbReference>
<dbReference type="EMBL" id="BMKX01000006">
    <property type="protein sequence ID" value="GGJ64872.1"/>
    <property type="molecule type" value="Genomic_DNA"/>
</dbReference>
<evidence type="ECO:0000259" key="18">
    <source>
        <dbReference type="PROSITE" id="PS50857"/>
    </source>
</evidence>
<feature type="region of interest" description="Disordered" evidence="16">
    <location>
        <begin position="1"/>
        <end position="21"/>
    </location>
</feature>
<dbReference type="InterPro" id="IPR014222">
    <property type="entry name" value="Cyt_c_oxidase_su2"/>
</dbReference>
<evidence type="ECO:0000256" key="16">
    <source>
        <dbReference type="SAM" id="MobiDB-lite"/>
    </source>
</evidence>
<evidence type="ECO:0000256" key="10">
    <source>
        <dbReference type="ARBA" id="ARBA00022989"/>
    </source>
</evidence>
<name>A0ABQ2DN78_9MICC</name>
<evidence type="ECO:0000256" key="12">
    <source>
        <dbReference type="ARBA" id="ARBA00023136"/>
    </source>
</evidence>
<evidence type="ECO:0000256" key="7">
    <source>
        <dbReference type="ARBA" id="ARBA00022723"/>
    </source>
</evidence>
<keyword evidence="5" id="KW-0679">Respiratory chain</keyword>
<evidence type="ECO:0000256" key="15">
    <source>
        <dbReference type="ARBA" id="ARBA00047816"/>
    </source>
</evidence>
<comment type="subcellular location">
    <subcellularLocation>
        <location evidence="1">Membrane</location>
        <topology evidence="1">Multi-pass membrane protein</topology>
    </subcellularLocation>
</comment>
<comment type="catalytic activity">
    <reaction evidence="15">
        <text>4 Fe(II)-[cytochrome c] + O2 + 8 H(+)(in) = 4 Fe(III)-[cytochrome c] + 2 H2O + 4 H(+)(out)</text>
        <dbReference type="Rhea" id="RHEA:11436"/>
        <dbReference type="Rhea" id="RHEA-COMP:10350"/>
        <dbReference type="Rhea" id="RHEA-COMP:14399"/>
        <dbReference type="ChEBI" id="CHEBI:15377"/>
        <dbReference type="ChEBI" id="CHEBI:15378"/>
        <dbReference type="ChEBI" id="CHEBI:15379"/>
        <dbReference type="ChEBI" id="CHEBI:29033"/>
        <dbReference type="ChEBI" id="CHEBI:29034"/>
        <dbReference type="EC" id="7.1.1.9"/>
    </reaction>
</comment>
<evidence type="ECO:0000256" key="3">
    <source>
        <dbReference type="ARBA" id="ARBA00012949"/>
    </source>
</evidence>
<proteinExistence type="inferred from homology"/>
<keyword evidence="9" id="KW-0249">Electron transport</keyword>
<feature type="domain" description="Cytochrome oxidase subunit II copper A binding" evidence="18">
    <location>
        <begin position="147"/>
        <end position="279"/>
    </location>
</feature>
<gene>
    <name evidence="19" type="ORF">GCM10007173_24760</name>
</gene>
<comment type="similarity">
    <text evidence="2">Belongs to the cytochrome c oxidase subunit 2 family.</text>
</comment>
<dbReference type="Pfam" id="PF00116">
    <property type="entry name" value="COX2"/>
    <property type="match status" value="1"/>
</dbReference>
<dbReference type="Proteomes" id="UP000606115">
    <property type="component" value="Unassembled WGS sequence"/>
</dbReference>
<keyword evidence="7" id="KW-0479">Metal-binding</keyword>
<evidence type="ECO:0000256" key="13">
    <source>
        <dbReference type="ARBA" id="ARBA00024688"/>
    </source>
</evidence>
<dbReference type="InterPro" id="IPR008972">
    <property type="entry name" value="Cupredoxin"/>
</dbReference>
<dbReference type="PROSITE" id="PS50857">
    <property type="entry name" value="COX2_CUA"/>
    <property type="match status" value="1"/>
</dbReference>